<dbReference type="PANTHER" id="PTHR11439">
    <property type="entry name" value="GAG-POL-RELATED RETROTRANSPOSON"/>
    <property type="match status" value="1"/>
</dbReference>
<evidence type="ECO:0000313" key="2">
    <source>
        <dbReference type="EMBL" id="KAK1608859.1"/>
    </source>
</evidence>
<dbReference type="Proteomes" id="UP001231189">
    <property type="component" value="Unassembled WGS sequence"/>
</dbReference>
<evidence type="ECO:0000313" key="3">
    <source>
        <dbReference type="Proteomes" id="UP001231189"/>
    </source>
</evidence>
<feature type="compositionally biased region" description="Gly residues" evidence="1">
    <location>
        <begin position="232"/>
        <end position="244"/>
    </location>
</feature>
<dbReference type="EMBL" id="JAUUTY010000007">
    <property type="protein sequence ID" value="KAK1608859.1"/>
    <property type="molecule type" value="Genomic_DNA"/>
</dbReference>
<sequence>MYRALDHITEGAAPSNPDDTWLAVDIHISLWFLATLSDDLHRLVVGADGRACSTWLQLQRFFLDKSTSRYLYLSKAFHNCPRGDLSVSDYASKLQGLADDLAAIDRPVDDRDLTSTFLDGLGEKFKLQAEVMKANLPSFTDACSRLQHAEIAIDTPQTHPGAQAMAVHSGGSSDRGGPSVTTGQPRYAGVSPNYRGKNPIPGFVHPNQRAGHATPGAPTGGGGRGRSHTAPGGRGSGDSGYGRGGGQHPWVGYFAPVGAPFPPRAPWVVPNASSVLGSRPGAPTQAYPVMYAPAPPPAAPITPAPPTYGPSPGAPPQQYQTPAWDLNTMYQSAPSYGSAFPTTGGDWVMDSGATAHVTGNPATHLGFSEHQSANATSPPTPRAIPTGYRSPTVCNLYTYHDLVSRYPDQLVLHPPTRFAACTASPDPTTSTPNQPQLATFHHSPATRCRGVNVHRTPDGLFLSQQQYALELLDRANMSNCHPIATPIDTKCKLSSQDGRPVADPSAYRSLAGALQYLTLTRPDLSHAVQQICLFMHDPRESHLQLVKRILRYVKGTPHLGLQLHVGSSTELVAYSDADWAGCPDTHRSTSGFGVFLGENLVSWSSKRQNTVSRSSAEAEYRAIANCLAETVWLRQLLVELHQAPSRATIVYCDNLSATYMSTNPVQHQRTKHVEIDLHFVRDRVALGEARILHVPTSSQYADIFTKGLPTSIFHEFRTSLNVVPSPVSTAGGC</sequence>
<gene>
    <name evidence="2" type="ORF">QYE76_032532</name>
</gene>
<evidence type="ECO:0000256" key="1">
    <source>
        <dbReference type="SAM" id="MobiDB-lite"/>
    </source>
</evidence>
<organism evidence="2 3">
    <name type="scientific">Lolium multiflorum</name>
    <name type="common">Italian ryegrass</name>
    <name type="synonym">Lolium perenne subsp. multiflorum</name>
    <dbReference type="NCBI Taxonomy" id="4521"/>
    <lineage>
        <taxon>Eukaryota</taxon>
        <taxon>Viridiplantae</taxon>
        <taxon>Streptophyta</taxon>
        <taxon>Embryophyta</taxon>
        <taxon>Tracheophyta</taxon>
        <taxon>Spermatophyta</taxon>
        <taxon>Magnoliopsida</taxon>
        <taxon>Liliopsida</taxon>
        <taxon>Poales</taxon>
        <taxon>Poaceae</taxon>
        <taxon>BOP clade</taxon>
        <taxon>Pooideae</taxon>
        <taxon>Poodae</taxon>
        <taxon>Poeae</taxon>
        <taxon>Poeae Chloroplast Group 2 (Poeae type)</taxon>
        <taxon>Loliodinae</taxon>
        <taxon>Loliinae</taxon>
        <taxon>Lolium</taxon>
    </lineage>
</organism>
<dbReference type="SUPFAM" id="SSF56672">
    <property type="entry name" value="DNA/RNA polymerases"/>
    <property type="match status" value="1"/>
</dbReference>
<comment type="caution">
    <text evidence="2">The sequence shown here is derived from an EMBL/GenBank/DDBJ whole genome shotgun (WGS) entry which is preliminary data.</text>
</comment>
<dbReference type="PANTHER" id="PTHR11439:SF524">
    <property type="entry name" value="RNA-DIRECTED DNA POLYMERASE, PROTEIN KINASE RLK-PELLE-DLSV FAMILY"/>
    <property type="match status" value="1"/>
</dbReference>
<dbReference type="Pfam" id="PF14223">
    <property type="entry name" value="Retrotran_gag_2"/>
    <property type="match status" value="1"/>
</dbReference>
<dbReference type="CDD" id="cd09272">
    <property type="entry name" value="RNase_HI_RT_Ty1"/>
    <property type="match status" value="1"/>
</dbReference>
<proteinExistence type="predicted"/>
<dbReference type="InterPro" id="IPR043502">
    <property type="entry name" value="DNA/RNA_pol_sf"/>
</dbReference>
<protein>
    <recommendedName>
        <fullName evidence="4">Retrotransposon protein, putative, unclassified</fullName>
    </recommendedName>
</protein>
<name>A0AAD8QVN7_LOLMU</name>
<dbReference type="AlphaFoldDB" id="A0AAD8QVN7"/>
<evidence type="ECO:0008006" key="4">
    <source>
        <dbReference type="Google" id="ProtNLM"/>
    </source>
</evidence>
<reference evidence="2" key="1">
    <citation type="submission" date="2023-07" db="EMBL/GenBank/DDBJ databases">
        <title>A chromosome-level genome assembly of Lolium multiflorum.</title>
        <authorList>
            <person name="Chen Y."/>
            <person name="Copetti D."/>
            <person name="Kolliker R."/>
            <person name="Studer B."/>
        </authorList>
    </citation>
    <scope>NUCLEOTIDE SEQUENCE</scope>
    <source>
        <strain evidence="2">02402/16</strain>
        <tissue evidence="2">Leaf</tissue>
    </source>
</reference>
<accession>A0AAD8QVN7</accession>
<keyword evidence="3" id="KW-1185">Reference proteome</keyword>
<feature type="region of interest" description="Disordered" evidence="1">
    <location>
        <begin position="158"/>
        <end position="244"/>
    </location>
</feature>